<dbReference type="Gene3D" id="3.40.50.300">
    <property type="entry name" value="P-loop containing nucleotide triphosphate hydrolases"/>
    <property type="match status" value="1"/>
</dbReference>
<sequence>MKPLQPMSEKNIYILSMPIQSGKTTGLQNWLSIHPQKTISGFLTPDVDGKRKVLELPDNNIIDFEVAEAGNDIINIGRFYFKNTVFKSLKAAIKRYINSKPDWIVIDEIGPLEINKNDGFEPEFSTLVDQVKQADSKTKLLVVVRSSMLFDFLEKYQLKNDALVFNRSFFLLHS</sequence>
<keyword evidence="2" id="KW-1185">Reference proteome</keyword>
<organism evidence="1 2">
    <name type="scientific">Polluticaenibacter yanchengensis</name>
    <dbReference type="NCBI Taxonomy" id="3014562"/>
    <lineage>
        <taxon>Bacteria</taxon>
        <taxon>Pseudomonadati</taxon>
        <taxon>Bacteroidota</taxon>
        <taxon>Chitinophagia</taxon>
        <taxon>Chitinophagales</taxon>
        <taxon>Chitinophagaceae</taxon>
        <taxon>Polluticaenibacter</taxon>
    </lineage>
</organism>
<evidence type="ECO:0000313" key="1">
    <source>
        <dbReference type="EMBL" id="MDA3616759.1"/>
    </source>
</evidence>
<proteinExistence type="predicted"/>
<dbReference type="InterPro" id="IPR027417">
    <property type="entry name" value="P-loop_NTPase"/>
</dbReference>
<accession>A0ABT4UPJ1</accession>
<gene>
    <name evidence="1" type="ORF">O3P16_18250</name>
</gene>
<comment type="caution">
    <text evidence="1">The sequence shown here is derived from an EMBL/GenBank/DDBJ whole genome shotgun (WGS) entry which is preliminary data.</text>
</comment>
<evidence type="ECO:0008006" key="3">
    <source>
        <dbReference type="Google" id="ProtNLM"/>
    </source>
</evidence>
<name>A0ABT4UPJ1_9BACT</name>
<dbReference type="EMBL" id="JAQGEF010000042">
    <property type="protein sequence ID" value="MDA3616759.1"/>
    <property type="molecule type" value="Genomic_DNA"/>
</dbReference>
<dbReference type="Pfam" id="PF03266">
    <property type="entry name" value="NTPase_1"/>
    <property type="match status" value="1"/>
</dbReference>
<protein>
    <recommendedName>
        <fullName evidence="3">NTPase</fullName>
    </recommendedName>
</protein>
<dbReference type="Proteomes" id="UP001210231">
    <property type="component" value="Unassembled WGS sequence"/>
</dbReference>
<evidence type="ECO:0000313" key="2">
    <source>
        <dbReference type="Proteomes" id="UP001210231"/>
    </source>
</evidence>
<reference evidence="1 2" key="1">
    <citation type="submission" date="2022-12" db="EMBL/GenBank/DDBJ databases">
        <title>Chitinophagaceae gen. sp. nov., a new member of the family Chitinophagaceae, isolated from soil in a chemical factory.</title>
        <authorList>
            <person name="Ke Z."/>
        </authorList>
    </citation>
    <scope>NUCLEOTIDE SEQUENCE [LARGE SCALE GENOMIC DNA]</scope>
    <source>
        <strain evidence="1 2">LY-5</strain>
    </source>
</reference>
<dbReference type="RefSeq" id="WP_407033089.1">
    <property type="nucleotide sequence ID" value="NZ_JAQGEF010000042.1"/>
</dbReference>
<dbReference type="InterPro" id="IPR004948">
    <property type="entry name" value="Nuc-triphosphatase_THEP1"/>
</dbReference>